<dbReference type="InterPro" id="IPR001480">
    <property type="entry name" value="Bulb-type_lectin_dom"/>
</dbReference>
<keyword evidence="10" id="KW-1185">Reference proteome</keyword>
<evidence type="ECO:0000256" key="3">
    <source>
        <dbReference type="ARBA" id="ARBA00022729"/>
    </source>
</evidence>
<dbReference type="InterPro" id="IPR036426">
    <property type="entry name" value="Bulb-type_lectin_dom_sf"/>
</dbReference>
<name>A0AAV5CT38_ELECO</name>
<keyword evidence="3" id="KW-0732">Signal</keyword>
<dbReference type="Pfam" id="PF00954">
    <property type="entry name" value="S_locus_glycop"/>
    <property type="match status" value="1"/>
</dbReference>
<evidence type="ECO:0000256" key="2">
    <source>
        <dbReference type="ARBA" id="ARBA00012513"/>
    </source>
</evidence>
<dbReference type="Pfam" id="PF01453">
    <property type="entry name" value="B_lectin"/>
    <property type="match status" value="1"/>
</dbReference>
<gene>
    <name evidence="9" type="primary">ga18917</name>
    <name evidence="9" type="ORF">PR202_ga18917</name>
</gene>
<dbReference type="InterPro" id="IPR000858">
    <property type="entry name" value="S_locus_glycoprot_dom"/>
</dbReference>
<keyword evidence="5" id="KW-0675">Receptor</keyword>
<dbReference type="AlphaFoldDB" id="A0AAV5CT38"/>
<comment type="caution">
    <text evidence="9">The sequence shown here is derived from an EMBL/GenBank/DDBJ whole genome shotgun (WGS) entry which is preliminary data.</text>
</comment>
<evidence type="ECO:0000256" key="7">
    <source>
        <dbReference type="ARBA" id="ARBA00048679"/>
    </source>
</evidence>
<feature type="domain" description="Bulb-type lectin" evidence="8">
    <location>
        <begin position="3"/>
        <end position="136"/>
    </location>
</feature>
<evidence type="ECO:0000256" key="6">
    <source>
        <dbReference type="ARBA" id="ARBA00047899"/>
    </source>
</evidence>
<comment type="catalytic activity">
    <reaction evidence="7">
        <text>L-seryl-[protein] + ATP = O-phospho-L-seryl-[protein] + ADP + H(+)</text>
        <dbReference type="Rhea" id="RHEA:17989"/>
        <dbReference type="Rhea" id="RHEA-COMP:9863"/>
        <dbReference type="Rhea" id="RHEA-COMP:11604"/>
        <dbReference type="ChEBI" id="CHEBI:15378"/>
        <dbReference type="ChEBI" id="CHEBI:29999"/>
        <dbReference type="ChEBI" id="CHEBI:30616"/>
        <dbReference type="ChEBI" id="CHEBI:83421"/>
        <dbReference type="ChEBI" id="CHEBI:456216"/>
        <dbReference type="EC" id="2.7.11.1"/>
    </reaction>
</comment>
<dbReference type="PROSITE" id="PS50927">
    <property type="entry name" value="BULB_LECTIN"/>
    <property type="match status" value="1"/>
</dbReference>
<dbReference type="Proteomes" id="UP001054889">
    <property type="component" value="Unassembled WGS sequence"/>
</dbReference>
<evidence type="ECO:0000259" key="8">
    <source>
        <dbReference type="PROSITE" id="PS50927"/>
    </source>
</evidence>
<evidence type="ECO:0000256" key="4">
    <source>
        <dbReference type="ARBA" id="ARBA00023157"/>
    </source>
</evidence>
<protein>
    <recommendedName>
        <fullName evidence="2">non-specific serine/threonine protein kinase</fullName>
        <ecNumber evidence="2">2.7.11.1</ecNumber>
    </recommendedName>
</protein>
<dbReference type="GO" id="GO:0051707">
    <property type="term" value="P:response to other organism"/>
    <property type="evidence" value="ECO:0007669"/>
    <property type="project" value="UniProtKB-ARBA"/>
</dbReference>
<dbReference type="SUPFAM" id="SSF51110">
    <property type="entry name" value="alpha-D-mannose-specific plant lectins"/>
    <property type="match status" value="1"/>
</dbReference>
<dbReference type="SMART" id="SM00108">
    <property type="entry name" value="B_lectin"/>
    <property type="match status" value="1"/>
</dbReference>
<dbReference type="PANTHER" id="PTHR32444">
    <property type="entry name" value="BULB-TYPE LECTIN DOMAIN-CONTAINING PROTEIN"/>
    <property type="match status" value="1"/>
</dbReference>
<keyword evidence="4" id="KW-1015">Disulfide bond</keyword>
<dbReference type="GO" id="GO:0004674">
    <property type="term" value="F:protein serine/threonine kinase activity"/>
    <property type="evidence" value="ECO:0007669"/>
    <property type="project" value="UniProtKB-EC"/>
</dbReference>
<dbReference type="PANTHER" id="PTHR32444:SF118">
    <property type="entry name" value="OS09G0551150 PROTEIN"/>
    <property type="match status" value="1"/>
</dbReference>
<evidence type="ECO:0000313" key="10">
    <source>
        <dbReference type="Proteomes" id="UP001054889"/>
    </source>
</evidence>
<evidence type="ECO:0000256" key="1">
    <source>
        <dbReference type="ARBA" id="ARBA00004479"/>
    </source>
</evidence>
<accession>A0AAV5CT38</accession>
<sequence>MTSYHLRMKPLVFPDDKLISNNGFFALGLFSPTNSSTRFYVGIWYNTHPERTVVWVANRDNPIINHLVINPRAEASATLLLNDDGNLVLGSSNGTMLWQVNFDNPTDTLLPGGDLSSGLQYMIWNRSNPFWRSRAWCSPPTSSTTRARSSSTIVSQGGRDFAELQRSRSMHASLGMHARLSYAGMYEFRIWNSTTSASGWTVLVVEPESGCDRYALCGPFSYCKCRRDV</sequence>
<dbReference type="EMBL" id="BQKI01000009">
    <property type="protein sequence ID" value="GJN01637.1"/>
    <property type="molecule type" value="Genomic_DNA"/>
</dbReference>
<comment type="subcellular location">
    <subcellularLocation>
        <location evidence="1">Membrane</location>
        <topology evidence="1">Single-pass type I membrane protein</topology>
    </subcellularLocation>
</comment>
<dbReference type="GO" id="GO:0016020">
    <property type="term" value="C:membrane"/>
    <property type="evidence" value="ECO:0007669"/>
    <property type="project" value="UniProtKB-SubCell"/>
</dbReference>
<comment type="catalytic activity">
    <reaction evidence="6">
        <text>L-threonyl-[protein] + ATP = O-phospho-L-threonyl-[protein] + ADP + H(+)</text>
        <dbReference type="Rhea" id="RHEA:46608"/>
        <dbReference type="Rhea" id="RHEA-COMP:11060"/>
        <dbReference type="Rhea" id="RHEA-COMP:11605"/>
        <dbReference type="ChEBI" id="CHEBI:15378"/>
        <dbReference type="ChEBI" id="CHEBI:30013"/>
        <dbReference type="ChEBI" id="CHEBI:30616"/>
        <dbReference type="ChEBI" id="CHEBI:61977"/>
        <dbReference type="ChEBI" id="CHEBI:456216"/>
        <dbReference type="EC" id="2.7.11.1"/>
    </reaction>
</comment>
<reference evidence="9" key="1">
    <citation type="journal article" date="2018" name="DNA Res.">
        <title>Multiple hybrid de novo genome assembly of finger millet, an orphan allotetraploid crop.</title>
        <authorList>
            <person name="Hatakeyama M."/>
            <person name="Aluri S."/>
            <person name="Balachadran M.T."/>
            <person name="Sivarajan S.R."/>
            <person name="Patrignani A."/>
            <person name="Gruter S."/>
            <person name="Poveda L."/>
            <person name="Shimizu-Inatsugi R."/>
            <person name="Baeten J."/>
            <person name="Francoijs K.J."/>
            <person name="Nataraja K.N."/>
            <person name="Reddy Y.A.N."/>
            <person name="Phadnis S."/>
            <person name="Ravikumar R.L."/>
            <person name="Schlapbach R."/>
            <person name="Sreeman S.M."/>
            <person name="Shimizu K.K."/>
        </authorList>
    </citation>
    <scope>NUCLEOTIDE SEQUENCE</scope>
</reference>
<proteinExistence type="predicted"/>
<reference evidence="9" key="2">
    <citation type="submission" date="2021-12" db="EMBL/GenBank/DDBJ databases">
        <title>Resequencing data analysis of finger millet.</title>
        <authorList>
            <person name="Hatakeyama M."/>
            <person name="Aluri S."/>
            <person name="Balachadran M.T."/>
            <person name="Sivarajan S.R."/>
            <person name="Poveda L."/>
            <person name="Shimizu-Inatsugi R."/>
            <person name="Schlapbach R."/>
            <person name="Sreeman S.M."/>
            <person name="Shimizu K.K."/>
        </authorList>
    </citation>
    <scope>NUCLEOTIDE SEQUENCE</scope>
</reference>
<dbReference type="GO" id="GO:0048544">
    <property type="term" value="P:recognition of pollen"/>
    <property type="evidence" value="ECO:0007669"/>
    <property type="project" value="InterPro"/>
</dbReference>
<organism evidence="9 10">
    <name type="scientific">Eleusine coracana subsp. coracana</name>
    <dbReference type="NCBI Taxonomy" id="191504"/>
    <lineage>
        <taxon>Eukaryota</taxon>
        <taxon>Viridiplantae</taxon>
        <taxon>Streptophyta</taxon>
        <taxon>Embryophyta</taxon>
        <taxon>Tracheophyta</taxon>
        <taxon>Spermatophyta</taxon>
        <taxon>Magnoliopsida</taxon>
        <taxon>Liliopsida</taxon>
        <taxon>Poales</taxon>
        <taxon>Poaceae</taxon>
        <taxon>PACMAD clade</taxon>
        <taxon>Chloridoideae</taxon>
        <taxon>Cynodonteae</taxon>
        <taxon>Eleusininae</taxon>
        <taxon>Eleusine</taxon>
    </lineage>
</organism>
<dbReference type="EC" id="2.7.11.1" evidence="2"/>
<evidence type="ECO:0000313" key="9">
    <source>
        <dbReference type="EMBL" id="GJN01637.1"/>
    </source>
</evidence>
<evidence type="ECO:0000256" key="5">
    <source>
        <dbReference type="ARBA" id="ARBA00023170"/>
    </source>
</evidence>
<dbReference type="Gene3D" id="2.90.10.10">
    <property type="entry name" value="Bulb-type lectin domain"/>
    <property type="match status" value="1"/>
</dbReference>